<dbReference type="InterPro" id="IPR003673">
    <property type="entry name" value="CoA-Trfase_fam_III"/>
</dbReference>
<dbReference type="AlphaFoldDB" id="A0A942YCQ1"/>
<dbReference type="InterPro" id="IPR023606">
    <property type="entry name" value="CoA-Trfase_III_dom_1_sf"/>
</dbReference>
<dbReference type="EMBL" id="JAGYPE020000002">
    <property type="protein sequence ID" value="MCH6264340.1"/>
    <property type="molecule type" value="Genomic_DNA"/>
</dbReference>
<comment type="caution">
    <text evidence="2">The sequence shown here is derived from an EMBL/GenBank/DDBJ whole genome shotgun (WGS) entry which is preliminary data.</text>
</comment>
<accession>A0A942YCQ1</accession>
<dbReference type="SUPFAM" id="SSF89796">
    <property type="entry name" value="CoA-transferase family III (CaiB/BaiF)"/>
    <property type="match status" value="1"/>
</dbReference>
<gene>
    <name evidence="3" type="ORF">KHB02_002195</name>
    <name evidence="2" type="ORF">KHB02_29830</name>
</gene>
<dbReference type="RefSeq" id="WP_213145436.1">
    <property type="nucleotide sequence ID" value="NZ_JAGYPE020000002.1"/>
</dbReference>
<organism evidence="2">
    <name type="scientific">Neobacillus citreus</name>
    <dbReference type="NCBI Taxonomy" id="2833578"/>
    <lineage>
        <taxon>Bacteria</taxon>
        <taxon>Bacillati</taxon>
        <taxon>Bacillota</taxon>
        <taxon>Bacilli</taxon>
        <taxon>Bacillales</taxon>
        <taxon>Bacillaceae</taxon>
        <taxon>Neobacillus</taxon>
    </lineage>
</organism>
<dbReference type="Pfam" id="PF02515">
    <property type="entry name" value="CoA_transf_3"/>
    <property type="match status" value="1"/>
</dbReference>
<keyword evidence="1 2" id="KW-0808">Transferase</keyword>
<name>A0A942YCQ1_9BACI</name>
<evidence type="ECO:0000313" key="4">
    <source>
        <dbReference type="Proteomes" id="UP000677265"/>
    </source>
</evidence>
<dbReference type="EMBL" id="JAGYPE010000006">
    <property type="protein sequence ID" value="MBS4185589.1"/>
    <property type="molecule type" value="Genomic_DNA"/>
</dbReference>
<protein>
    <submittedName>
        <fullName evidence="2">CoA transferase</fullName>
    </submittedName>
</protein>
<reference evidence="2" key="1">
    <citation type="submission" date="2021-05" db="EMBL/GenBank/DDBJ databases">
        <title>Novel Bacillus species.</title>
        <authorList>
            <person name="Liu G."/>
        </authorList>
    </citation>
    <scope>NUCLEOTIDE SEQUENCE</scope>
    <source>
        <strain evidence="2 4">FJAT-50051</strain>
    </source>
</reference>
<dbReference type="InterPro" id="IPR050483">
    <property type="entry name" value="CoA-transferase_III_domain"/>
</dbReference>
<dbReference type="Gene3D" id="3.40.50.10540">
    <property type="entry name" value="Crotonobetainyl-coa:carnitine coa-transferase, domain 1"/>
    <property type="match status" value="1"/>
</dbReference>
<evidence type="ECO:0000313" key="3">
    <source>
        <dbReference type="EMBL" id="MCH6264340.1"/>
    </source>
</evidence>
<keyword evidence="4" id="KW-1185">Reference proteome</keyword>
<dbReference type="Gene3D" id="3.30.1540.10">
    <property type="entry name" value="formyl-coa transferase, domain 3"/>
    <property type="match status" value="1"/>
</dbReference>
<proteinExistence type="predicted"/>
<dbReference type="GO" id="GO:0008410">
    <property type="term" value="F:CoA-transferase activity"/>
    <property type="evidence" value="ECO:0007669"/>
    <property type="project" value="TreeGrafter"/>
</dbReference>
<dbReference type="PANTHER" id="PTHR48207:SF3">
    <property type="entry name" value="SUCCINATE--HYDROXYMETHYLGLUTARATE COA-TRANSFERASE"/>
    <property type="match status" value="1"/>
</dbReference>
<sequence>MQPLTGLKVIDLTQVLSGPYCTMVLGDMGAEVIKVEKFPSGDDTRRIGGFEDNYNFNMVNRNKKGLQVNLTMEKGREIIYRLVEKADVFIENFRPGVAKKLGVDYETLKKHNSQLIYCSISGYGQTGPYCQKGGYDIMAQGMSGIMSMTGETDGRPVKVGIALHDTAAAVTALYHILLAYIYKLKSGEGQYIDISLVESGLAWTVWEAASLFSKGEIAEPNGTRHRMIAPYQGFRTKNGYILVGAANQKLWELFCKHVVEKEEWITDPRFITGNDRVQNVNELEHLIEDVFSEETSEIWLQKLESVGIPCGPIHTYAEALQNKQILSREMVIEGKHPRGGMMKMLGFPGKMSKTPAQLRSPAPLLGQHNDEILKELHYSEAEIRQLKEESII</sequence>
<dbReference type="Proteomes" id="UP000677265">
    <property type="component" value="Unassembled WGS sequence"/>
</dbReference>
<evidence type="ECO:0000313" key="2">
    <source>
        <dbReference type="EMBL" id="MBS4185589.1"/>
    </source>
</evidence>
<dbReference type="PANTHER" id="PTHR48207">
    <property type="entry name" value="SUCCINATE--HYDROXYMETHYLGLUTARATE COA-TRANSFERASE"/>
    <property type="match status" value="1"/>
</dbReference>
<dbReference type="InterPro" id="IPR044855">
    <property type="entry name" value="CoA-Trfase_III_dom3_sf"/>
</dbReference>
<evidence type="ECO:0000256" key="1">
    <source>
        <dbReference type="ARBA" id="ARBA00022679"/>
    </source>
</evidence>